<dbReference type="EMBL" id="VSRR010000001">
    <property type="protein sequence ID" value="MPC07449.1"/>
    <property type="molecule type" value="Genomic_DNA"/>
</dbReference>
<accession>A0A5B7CD22</accession>
<protein>
    <submittedName>
        <fullName evidence="1">Uncharacterized protein</fullName>
    </submittedName>
</protein>
<proteinExistence type="predicted"/>
<dbReference type="Proteomes" id="UP000324222">
    <property type="component" value="Unassembled WGS sequence"/>
</dbReference>
<gene>
    <name evidence="1" type="ORF">E2C01_000012</name>
</gene>
<dbReference type="AlphaFoldDB" id="A0A5B7CD22"/>
<organism evidence="1 2">
    <name type="scientific">Portunus trituberculatus</name>
    <name type="common">Swimming crab</name>
    <name type="synonym">Neptunus trituberculatus</name>
    <dbReference type="NCBI Taxonomy" id="210409"/>
    <lineage>
        <taxon>Eukaryota</taxon>
        <taxon>Metazoa</taxon>
        <taxon>Ecdysozoa</taxon>
        <taxon>Arthropoda</taxon>
        <taxon>Crustacea</taxon>
        <taxon>Multicrustacea</taxon>
        <taxon>Malacostraca</taxon>
        <taxon>Eumalacostraca</taxon>
        <taxon>Eucarida</taxon>
        <taxon>Decapoda</taxon>
        <taxon>Pleocyemata</taxon>
        <taxon>Brachyura</taxon>
        <taxon>Eubrachyura</taxon>
        <taxon>Portunoidea</taxon>
        <taxon>Portunidae</taxon>
        <taxon>Portuninae</taxon>
        <taxon>Portunus</taxon>
    </lineage>
</organism>
<reference evidence="1 2" key="1">
    <citation type="submission" date="2019-05" db="EMBL/GenBank/DDBJ databases">
        <title>Another draft genome of Portunus trituberculatus and its Hox gene families provides insights of decapod evolution.</title>
        <authorList>
            <person name="Jeong J.-H."/>
            <person name="Song I."/>
            <person name="Kim S."/>
            <person name="Choi T."/>
            <person name="Kim D."/>
            <person name="Ryu S."/>
            <person name="Kim W."/>
        </authorList>
    </citation>
    <scope>NUCLEOTIDE SEQUENCE [LARGE SCALE GENOMIC DNA]</scope>
    <source>
        <tissue evidence="1">Muscle</tissue>
    </source>
</reference>
<evidence type="ECO:0000313" key="1">
    <source>
        <dbReference type="EMBL" id="MPC07449.1"/>
    </source>
</evidence>
<sequence length="77" mass="8845">MTLVEWETINHHGRKLVQGKFTVQLDRSERGQLWSGRAGVESYRVLMNPDTLPSAYRETWSPMCRKEAEPSGPILLC</sequence>
<name>A0A5B7CD22_PORTR</name>
<keyword evidence="2" id="KW-1185">Reference proteome</keyword>
<comment type="caution">
    <text evidence="1">The sequence shown here is derived from an EMBL/GenBank/DDBJ whole genome shotgun (WGS) entry which is preliminary data.</text>
</comment>
<evidence type="ECO:0000313" key="2">
    <source>
        <dbReference type="Proteomes" id="UP000324222"/>
    </source>
</evidence>